<organism evidence="1 2">
    <name type="scientific">Hemibagrus wyckioides</name>
    <dbReference type="NCBI Taxonomy" id="337641"/>
    <lineage>
        <taxon>Eukaryota</taxon>
        <taxon>Metazoa</taxon>
        <taxon>Chordata</taxon>
        <taxon>Craniata</taxon>
        <taxon>Vertebrata</taxon>
        <taxon>Euteleostomi</taxon>
        <taxon>Actinopterygii</taxon>
        <taxon>Neopterygii</taxon>
        <taxon>Teleostei</taxon>
        <taxon>Ostariophysi</taxon>
        <taxon>Siluriformes</taxon>
        <taxon>Bagridae</taxon>
        <taxon>Hemibagrus</taxon>
    </lineage>
</organism>
<gene>
    <name evidence="1" type="ORF">KOW79_017015</name>
</gene>
<name>A0A9D3NCU7_9TELE</name>
<comment type="caution">
    <text evidence="1">The sequence shown here is derived from an EMBL/GenBank/DDBJ whole genome shotgun (WGS) entry which is preliminary data.</text>
</comment>
<reference evidence="1 2" key="1">
    <citation type="submission" date="2021-06" db="EMBL/GenBank/DDBJ databases">
        <title>Chromosome-level genome assembly of the red-tail catfish (Hemibagrus wyckioides).</title>
        <authorList>
            <person name="Shao F."/>
        </authorList>
    </citation>
    <scope>NUCLEOTIDE SEQUENCE [LARGE SCALE GENOMIC DNA]</scope>
    <source>
        <strain evidence="1">EC202008001</strain>
        <tissue evidence="1">Blood</tissue>
    </source>
</reference>
<protein>
    <submittedName>
        <fullName evidence="1">Uncharacterized protein</fullName>
    </submittedName>
</protein>
<keyword evidence="2" id="KW-1185">Reference proteome</keyword>
<accession>A0A9D3NCU7</accession>
<evidence type="ECO:0000313" key="2">
    <source>
        <dbReference type="Proteomes" id="UP000824219"/>
    </source>
</evidence>
<dbReference type="EMBL" id="JAHKSW010000020">
    <property type="protein sequence ID" value="KAG7319872.1"/>
    <property type="molecule type" value="Genomic_DNA"/>
</dbReference>
<evidence type="ECO:0000313" key="1">
    <source>
        <dbReference type="EMBL" id="KAG7319872.1"/>
    </source>
</evidence>
<dbReference type="AlphaFoldDB" id="A0A9D3NCU7"/>
<proteinExistence type="predicted"/>
<dbReference type="Proteomes" id="UP000824219">
    <property type="component" value="Linkage Group LG20"/>
</dbReference>
<sequence length="70" mass="7965">MEKLREEADGEAGRRGWEEKLVGETEEKLMEKLREKLRGEAERFTPHLESHSSSSLRLPSNPGCVVVLES</sequence>